<dbReference type="Pfam" id="PF13374">
    <property type="entry name" value="TPR_10"/>
    <property type="match status" value="1"/>
</dbReference>
<dbReference type="SMART" id="SM00028">
    <property type="entry name" value="TPR"/>
    <property type="match status" value="5"/>
</dbReference>
<dbReference type="Pfam" id="PF24883">
    <property type="entry name" value="NPHP3_N"/>
    <property type="match status" value="1"/>
</dbReference>
<keyword evidence="2" id="KW-0802">TPR repeat</keyword>
<keyword evidence="1" id="KW-0677">Repeat</keyword>
<comment type="caution">
    <text evidence="4">The sequence shown here is derived from an EMBL/GenBank/DDBJ whole genome shotgun (WGS) entry which is preliminary data.</text>
</comment>
<name>A0A9W8IT09_9AGAR</name>
<keyword evidence="5" id="KW-1185">Reference proteome</keyword>
<accession>A0A9W8IT09</accession>
<dbReference type="Gene3D" id="3.40.50.300">
    <property type="entry name" value="P-loop containing nucleotide triphosphate hydrolases"/>
    <property type="match status" value="1"/>
</dbReference>
<protein>
    <recommendedName>
        <fullName evidence="3">Nephrocystin 3-like N-terminal domain-containing protein</fullName>
    </recommendedName>
</protein>
<dbReference type="InterPro" id="IPR027417">
    <property type="entry name" value="P-loop_NTPase"/>
</dbReference>
<dbReference type="PROSITE" id="PS50005">
    <property type="entry name" value="TPR"/>
    <property type="match status" value="1"/>
</dbReference>
<dbReference type="Gene3D" id="1.25.40.10">
    <property type="entry name" value="Tetratricopeptide repeat domain"/>
    <property type="match status" value="3"/>
</dbReference>
<evidence type="ECO:0000313" key="4">
    <source>
        <dbReference type="EMBL" id="KAJ2922200.1"/>
    </source>
</evidence>
<dbReference type="InterPro" id="IPR056884">
    <property type="entry name" value="NPHP3-like_N"/>
</dbReference>
<dbReference type="SUPFAM" id="SSF48452">
    <property type="entry name" value="TPR-like"/>
    <property type="match status" value="2"/>
</dbReference>
<dbReference type="OrthoDB" id="2942328at2759"/>
<dbReference type="InterPro" id="IPR019734">
    <property type="entry name" value="TPR_rpt"/>
</dbReference>
<dbReference type="Proteomes" id="UP001140091">
    <property type="component" value="Unassembled WGS sequence"/>
</dbReference>
<feature type="domain" description="Nephrocystin 3-like N-terminal" evidence="3">
    <location>
        <begin position="25"/>
        <end position="167"/>
    </location>
</feature>
<dbReference type="EMBL" id="JANBPK010001506">
    <property type="protein sequence ID" value="KAJ2922200.1"/>
    <property type="molecule type" value="Genomic_DNA"/>
</dbReference>
<dbReference type="PANTHER" id="PTHR10039">
    <property type="entry name" value="AMELOGENIN"/>
    <property type="match status" value="1"/>
</dbReference>
<sequence length="868" mass="96125">MSGKRAEYLPDSRKLDVEKVCETESTSNNLVLCIHGPAGIGKSTLARHLSDKFRSAGRLAGSIFLGAFSTQMSGPETIVKMIAREIGSIHPRAIPKIVEAMDQCHSTSLGNHLQKYILEPLRSLSHPQPLIIVIDAMDEWQDHPTFIEALALLNLESHVVKFIITDRLNPCTSRLPGIEKVSISTYALAPMSKEAIKSYFEKNLGTVPWVDGRKASPADIEKLTELSGGLPVWASTVIALLSYRFSESPPHEILAEIVGSRRQVGGSDELGELYGKALRRLFPSSNAQSPQTRKYFRRYIGTTLVLQETLSLTDFSTLAGIPPHLTTIIQFTLSALQTRSPPPGSEKMIHPATLLFHLSFLDYVQSTTAEDSFVISNFDSHSALGLTCLKQLVSLPPSSLHHNFSLRAIQRYAVKYWPYHVSNGTPRSNDQWSQTEHGSILQTISVGIQQQWAILFCQSLAPSDDERLWGGTGEGGIVSTLRKLARRLDGSGGDQWAIQVACLEVAVRIDDGDAQAWSQLGWCYCERGDSMNSLQMYEEAVVAFRHALRLQPDSHPDHAQSLENVGRTLWSCYRQNGNRDSLSESIWCSRMALTLTPTTHPARARFLNTLALSLTELNIHNASLRTWNEVISLHREALALLPAGPVSHPAHSALLNNLANGLQALHECNGDVDALNEAISLHRAALALRPPPHQHRSWSLNNLAYSLQSLHECNRDIDVLNEAISLHREALALRPAPHLHRSTSLTNIASALQSLNKHNGDIDALNKAISLHREALLLCPAPHTGRPQILENFANALLSQFEQNEALGVLDEAISLRRELLVFCPPEHRRRARDVNSLVLLLKRRYEVTRDDTDSAEIEGLKAELAAF</sequence>
<dbReference type="SUPFAM" id="SSF52540">
    <property type="entry name" value="P-loop containing nucleoside triphosphate hydrolases"/>
    <property type="match status" value="1"/>
</dbReference>
<reference evidence="4" key="1">
    <citation type="submission" date="2022-06" db="EMBL/GenBank/DDBJ databases">
        <title>Genome Sequence of Candolleomyces eurysporus.</title>
        <authorList>
            <person name="Buettner E."/>
        </authorList>
    </citation>
    <scope>NUCLEOTIDE SEQUENCE</scope>
    <source>
        <strain evidence="4">VTCC 930004</strain>
    </source>
</reference>
<evidence type="ECO:0000256" key="1">
    <source>
        <dbReference type="ARBA" id="ARBA00022737"/>
    </source>
</evidence>
<dbReference type="AlphaFoldDB" id="A0A9W8IT09"/>
<organism evidence="4 5">
    <name type="scientific">Candolleomyces eurysporus</name>
    <dbReference type="NCBI Taxonomy" id="2828524"/>
    <lineage>
        <taxon>Eukaryota</taxon>
        <taxon>Fungi</taxon>
        <taxon>Dikarya</taxon>
        <taxon>Basidiomycota</taxon>
        <taxon>Agaricomycotina</taxon>
        <taxon>Agaricomycetes</taxon>
        <taxon>Agaricomycetidae</taxon>
        <taxon>Agaricales</taxon>
        <taxon>Agaricineae</taxon>
        <taxon>Psathyrellaceae</taxon>
        <taxon>Candolleomyces</taxon>
    </lineage>
</organism>
<evidence type="ECO:0000313" key="5">
    <source>
        <dbReference type="Proteomes" id="UP001140091"/>
    </source>
</evidence>
<dbReference type="InterPro" id="IPR011990">
    <property type="entry name" value="TPR-like_helical_dom_sf"/>
</dbReference>
<evidence type="ECO:0000259" key="3">
    <source>
        <dbReference type="Pfam" id="PF24883"/>
    </source>
</evidence>
<feature type="non-terminal residue" evidence="4">
    <location>
        <position position="868"/>
    </location>
</feature>
<feature type="repeat" description="TPR" evidence="2">
    <location>
        <begin position="521"/>
        <end position="554"/>
    </location>
</feature>
<proteinExistence type="predicted"/>
<gene>
    <name evidence="4" type="ORF">H1R20_g14887</name>
</gene>
<evidence type="ECO:0000256" key="2">
    <source>
        <dbReference type="PROSITE-ProRule" id="PRU00339"/>
    </source>
</evidence>